<dbReference type="InterPro" id="IPR000994">
    <property type="entry name" value="Pept_M24"/>
</dbReference>
<feature type="domain" description="Creatinase N-terminal" evidence="5">
    <location>
        <begin position="6"/>
        <end position="137"/>
    </location>
</feature>
<dbReference type="EMBL" id="DRXH01000054">
    <property type="protein sequence ID" value="HHM43966.1"/>
    <property type="molecule type" value="Genomic_DNA"/>
</dbReference>
<dbReference type="PROSITE" id="PS00491">
    <property type="entry name" value="PROLINE_PEPTIDASE"/>
    <property type="match status" value="1"/>
</dbReference>
<evidence type="ECO:0000313" key="6">
    <source>
        <dbReference type="EMBL" id="HHM43966.1"/>
    </source>
</evidence>
<keyword evidence="2" id="KW-0378">Hydrolase</keyword>
<evidence type="ECO:0000256" key="3">
    <source>
        <dbReference type="RuleBase" id="RU000590"/>
    </source>
</evidence>
<dbReference type="InterPro" id="IPR001131">
    <property type="entry name" value="Peptidase_M24B_aminopep-P_CS"/>
</dbReference>
<dbReference type="PANTHER" id="PTHR46112:SF2">
    <property type="entry name" value="XAA-PRO AMINOPEPTIDASE P-RELATED"/>
    <property type="match status" value="1"/>
</dbReference>
<evidence type="ECO:0000259" key="5">
    <source>
        <dbReference type="Pfam" id="PF01321"/>
    </source>
</evidence>
<protein>
    <submittedName>
        <fullName evidence="6">Aminopeptidase P family protein</fullName>
    </submittedName>
</protein>
<dbReference type="Pfam" id="PF01321">
    <property type="entry name" value="Creatinase_N"/>
    <property type="match status" value="1"/>
</dbReference>
<gene>
    <name evidence="6" type="ORF">ENM31_01530</name>
</gene>
<dbReference type="Pfam" id="PF00557">
    <property type="entry name" value="Peptidase_M24"/>
    <property type="match status" value="1"/>
</dbReference>
<proteinExistence type="inferred from homology"/>
<organism evidence="6">
    <name type="scientific">Caldiarchaeum subterraneum</name>
    <dbReference type="NCBI Taxonomy" id="311458"/>
    <lineage>
        <taxon>Archaea</taxon>
        <taxon>Nitrososphaerota</taxon>
        <taxon>Candidatus Caldarchaeales</taxon>
        <taxon>Candidatus Caldarchaeaceae</taxon>
        <taxon>Candidatus Caldarchaeum</taxon>
    </lineage>
</organism>
<dbReference type="PANTHER" id="PTHR46112">
    <property type="entry name" value="AMINOPEPTIDASE"/>
    <property type="match status" value="1"/>
</dbReference>
<accession>A0A7J3VTK5</accession>
<name>A0A7J3VTK5_CALS0</name>
<dbReference type="AlphaFoldDB" id="A0A7J3VTK5"/>
<dbReference type="GO" id="GO:0004177">
    <property type="term" value="F:aminopeptidase activity"/>
    <property type="evidence" value="ECO:0007669"/>
    <property type="project" value="UniProtKB-KW"/>
</dbReference>
<feature type="domain" description="Peptidase M24" evidence="4">
    <location>
        <begin position="145"/>
        <end position="345"/>
    </location>
</feature>
<dbReference type="InterPro" id="IPR050659">
    <property type="entry name" value="Peptidase_M24B"/>
</dbReference>
<sequence length="365" mass="40631">MAGVKRLANLLELSRGMGVDGVMILPGANMRYLLDFTVEVFERPAFLLAGFGLKPTLVVPRLDENRAVEAVGEFCEVVSYGDETGPWNLTEQLVSGLSGVLGIEGKTPYSFFKTVEGKAPSLQFTQIDSILWMMRVCKDSEEIDRHREASRILQEAMLRTLTELQPGMTERQVMFSFYKNSYELGAETPYCLVQSGPNAANPHLEPTLKTIHQNEAIVFDAALTHRGYYADITRTIVLGQPSETQQRLFNIVKQAQLDAIHTAGENVPAEALDRAARRRISEEGLGEYFIHRTGHGLGVEVHEEPYIREGNQTPLKPGMIFTVEPGIYLPGRLGIRLEDNIIVVESSVVNTTKLPKTLSLRETLV</sequence>
<reference evidence="6" key="1">
    <citation type="journal article" date="2020" name="mSystems">
        <title>Genome- and Community-Level Interaction Insights into Carbon Utilization and Element Cycling Functions of Hydrothermarchaeota in Hydrothermal Sediment.</title>
        <authorList>
            <person name="Zhou Z."/>
            <person name="Liu Y."/>
            <person name="Xu W."/>
            <person name="Pan J."/>
            <person name="Luo Z.H."/>
            <person name="Li M."/>
        </authorList>
    </citation>
    <scope>NUCLEOTIDE SEQUENCE [LARGE SCALE GENOMIC DNA]</scope>
    <source>
        <strain evidence="6">SpSt-1074</strain>
    </source>
</reference>
<evidence type="ECO:0000259" key="4">
    <source>
        <dbReference type="Pfam" id="PF00557"/>
    </source>
</evidence>
<dbReference type="InterPro" id="IPR029149">
    <property type="entry name" value="Creatin/AminoP/Spt16_N"/>
</dbReference>
<dbReference type="InterPro" id="IPR000587">
    <property type="entry name" value="Creatinase_N"/>
</dbReference>
<dbReference type="Gene3D" id="3.40.350.10">
    <property type="entry name" value="Creatinase/prolidase N-terminal domain"/>
    <property type="match status" value="1"/>
</dbReference>
<evidence type="ECO:0000256" key="1">
    <source>
        <dbReference type="ARBA" id="ARBA00022723"/>
    </source>
</evidence>
<keyword evidence="1 3" id="KW-0479">Metal-binding</keyword>
<keyword evidence="6" id="KW-0031">Aminopeptidase</keyword>
<dbReference type="SUPFAM" id="SSF53092">
    <property type="entry name" value="Creatinase/prolidase N-terminal domain"/>
    <property type="match status" value="1"/>
</dbReference>
<dbReference type="InterPro" id="IPR036005">
    <property type="entry name" value="Creatinase/aminopeptidase-like"/>
</dbReference>
<comment type="caution">
    <text evidence="6">The sequence shown here is derived from an EMBL/GenBank/DDBJ whole genome shotgun (WGS) entry which is preliminary data.</text>
</comment>
<dbReference type="SUPFAM" id="SSF55920">
    <property type="entry name" value="Creatinase/aminopeptidase"/>
    <property type="match status" value="1"/>
</dbReference>
<evidence type="ECO:0000256" key="2">
    <source>
        <dbReference type="ARBA" id="ARBA00022801"/>
    </source>
</evidence>
<comment type="similarity">
    <text evidence="3">Belongs to the peptidase M24B family.</text>
</comment>
<keyword evidence="6" id="KW-0645">Protease</keyword>
<dbReference type="GO" id="GO:0046872">
    <property type="term" value="F:metal ion binding"/>
    <property type="evidence" value="ECO:0007669"/>
    <property type="project" value="UniProtKB-KW"/>
</dbReference>
<dbReference type="Gene3D" id="3.90.230.10">
    <property type="entry name" value="Creatinase/methionine aminopeptidase superfamily"/>
    <property type="match status" value="1"/>
</dbReference>